<protein>
    <submittedName>
        <fullName evidence="1">Uncharacterized protein</fullName>
    </submittedName>
</protein>
<name>A0A0A9BRB6_ARUDO</name>
<dbReference type="EMBL" id="GBRH01233252">
    <property type="protein sequence ID" value="JAD64643.1"/>
    <property type="molecule type" value="Transcribed_RNA"/>
</dbReference>
<organism evidence="1">
    <name type="scientific">Arundo donax</name>
    <name type="common">Giant reed</name>
    <name type="synonym">Donax arundinaceus</name>
    <dbReference type="NCBI Taxonomy" id="35708"/>
    <lineage>
        <taxon>Eukaryota</taxon>
        <taxon>Viridiplantae</taxon>
        <taxon>Streptophyta</taxon>
        <taxon>Embryophyta</taxon>
        <taxon>Tracheophyta</taxon>
        <taxon>Spermatophyta</taxon>
        <taxon>Magnoliopsida</taxon>
        <taxon>Liliopsida</taxon>
        <taxon>Poales</taxon>
        <taxon>Poaceae</taxon>
        <taxon>PACMAD clade</taxon>
        <taxon>Arundinoideae</taxon>
        <taxon>Arundineae</taxon>
        <taxon>Arundo</taxon>
    </lineage>
</organism>
<proteinExistence type="predicted"/>
<accession>A0A0A9BRB6</accession>
<sequence length="19" mass="2057">MYSSICLRSSNSQTPPASK</sequence>
<dbReference type="AlphaFoldDB" id="A0A0A9BRB6"/>
<reference evidence="1" key="2">
    <citation type="journal article" date="2015" name="Data Brief">
        <title>Shoot transcriptome of the giant reed, Arundo donax.</title>
        <authorList>
            <person name="Barrero R.A."/>
            <person name="Guerrero F.D."/>
            <person name="Moolhuijzen P."/>
            <person name="Goolsby J.A."/>
            <person name="Tidwell J."/>
            <person name="Bellgard S.E."/>
            <person name="Bellgard M.I."/>
        </authorList>
    </citation>
    <scope>NUCLEOTIDE SEQUENCE</scope>
    <source>
        <tissue evidence="1">Shoot tissue taken approximately 20 cm above the soil surface</tissue>
    </source>
</reference>
<reference evidence="1" key="1">
    <citation type="submission" date="2014-09" db="EMBL/GenBank/DDBJ databases">
        <authorList>
            <person name="Magalhaes I.L.F."/>
            <person name="Oliveira U."/>
            <person name="Santos F.R."/>
            <person name="Vidigal T.H.D.A."/>
            <person name="Brescovit A.D."/>
            <person name="Santos A.J."/>
        </authorList>
    </citation>
    <scope>NUCLEOTIDE SEQUENCE</scope>
    <source>
        <tissue evidence="1">Shoot tissue taken approximately 20 cm above the soil surface</tissue>
    </source>
</reference>
<evidence type="ECO:0000313" key="1">
    <source>
        <dbReference type="EMBL" id="JAD64643.1"/>
    </source>
</evidence>